<sequence>MANLITLGRVVLLFVSIALLYSGAYELALLATLLLLVVFASDAIDGIVARRRGSATVFGAVFDIAGDRVVENALWIVFADLGAIGIWAPLLVMTRGFLVDGVRSVALGEGRTPFGEKTMQRSAVTRFLTASRFMRALYGVAKLVAFAFLAGLITAGTAGDRRDPLTWLYDQRVFLAAGWLTVYVTLALTVIRGLPVLIDAMPYLRAERVDGREPSI</sequence>
<evidence type="ECO:0000256" key="1">
    <source>
        <dbReference type="ARBA" id="ARBA00005042"/>
    </source>
</evidence>
<dbReference type="GO" id="GO:0008444">
    <property type="term" value="F:CDP-diacylglycerol-glycerol-3-phosphate 3-phosphatidyltransferase activity"/>
    <property type="evidence" value="ECO:0007669"/>
    <property type="project" value="UniProtKB-EC"/>
</dbReference>
<comment type="catalytic activity">
    <reaction evidence="6">
        <text>a CDP-1,2-diacyl-sn-glycerol + sn-glycerol 3-phosphate = a 1,2-diacyl-sn-glycero-3-phospho-(1'-sn-glycero-3'-phosphate) + CMP + H(+)</text>
        <dbReference type="Rhea" id="RHEA:12593"/>
        <dbReference type="ChEBI" id="CHEBI:15378"/>
        <dbReference type="ChEBI" id="CHEBI:57597"/>
        <dbReference type="ChEBI" id="CHEBI:58332"/>
        <dbReference type="ChEBI" id="CHEBI:60110"/>
        <dbReference type="ChEBI" id="CHEBI:60377"/>
        <dbReference type="EC" id="2.7.8.5"/>
    </reaction>
</comment>
<feature type="transmembrane region" description="Helical" evidence="8">
    <location>
        <begin position="136"/>
        <end position="156"/>
    </location>
</feature>
<dbReference type="InterPro" id="IPR004570">
    <property type="entry name" value="Phosphatidylglycerol_P_synth"/>
</dbReference>
<evidence type="ECO:0000313" key="9">
    <source>
        <dbReference type="EMBL" id="HEG91254.1"/>
    </source>
</evidence>
<feature type="transmembrane region" description="Helical" evidence="8">
    <location>
        <begin position="12"/>
        <end position="40"/>
    </location>
</feature>
<dbReference type="InterPro" id="IPR048254">
    <property type="entry name" value="CDP_ALCOHOL_P_TRANSF_CS"/>
</dbReference>
<dbReference type="InterPro" id="IPR043130">
    <property type="entry name" value="CDP-OH_PTrfase_TM_dom"/>
</dbReference>
<dbReference type="InterPro" id="IPR000462">
    <property type="entry name" value="CDP-OH_P_trans"/>
</dbReference>
<keyword evidence="8" id="KW-0472">Membrane</keyword>
<feature type="transmembrane region" description="Helical" evidence="8">
    <location>
        <begin position="176"/>
        <end position="198"/>
    </location>
</feature>
<dbReference type="Gene3D" id="1.20.120.1760">
    <property type="match status" value="1"/>
</dbReference>
<keyword evidence="8" id="KW-0812">Transmembrane</keyword>
<dbReference type="PIRSF" id="PIRSF000847">
    <property type="entry name" value="Phos_ph_gly_syn"/>
    <property type="match status" value="1"/>
</dbReference>
<comment type="similarity">
    <text evidence="2 7">Belongs to the CDP-alcohol phosphatidyltransferase class-I family.</text>
</comment>
<evidence type="ECO:0000256" key="7">
    <source>
        <dbReference type="RuleBase" id="RU003750"/>
    </source>
</evidence>
<dbReference type="Pfam" id="PF01066">
    <property type="entry name" value="CDP-OH_P_transf"/>
    <property type="match status" value="1"/>
</dbReference>
<dbReference type="GO" id="GO:0008654">
    <property type="term" value="P:phospholipid biosynthetic process"/>
    <property type="evidence" value="ECO:0007669"/>
    <property type="project" value="InterPro"/>
</dbReference>
<keyword evidence="8" id="KW-1133">Transmembrane helix</keyword>
<evidence type="ECO:0000256" key="8">
    <source>
        <dbReference type="SAM" id="Phobius"/>
    </source>
</evidence>
<reference evidence="9" key="1">
    <citation type="journal article" date="2020" name="mSystems">
        <title>Genome- and Community-Level Interaction Insights into Carbon Utilization and Element Cycling Functions of Hydrothermarchaeota in Hydrothermal Sediment.</title>
        <authorList>
            <person name="Zhou Z."/>
            <person name="Liu Y."/>
            <person name="Xu W."/>
            <person name="Pan J."/>
            <person name="Luo Z.H."/>
            <person name="Li M."/>
        </authorList>
    </citation>
    <scope>NUCLEOTIDE SEQUENCE [LARGE SCALE GENOMIC DNA]</scope>
    <source>
        <strain evidence="9">SpSt-210</strain>
    </source>
</reference>
<evidence type="ECO:0000256" key="6">
    <source>
        <dbReference type="ARBA" id="ARBA00048586"/>
    </source>
</evidence>
<comment type="caution">
    <text evidence="9">The sequence shown here is derived from an EMBL/GenBank/DDBJ whole genome shotgun (WGS) entry which is preliminary data.</text>
</comment>
<proteinExistence type="inferred from homology"/>
<keyword evidence="5 7" id="KW-0808">Transferase</keyword>
<comment type="pathway">
    <text evidence="1">Phospholipid metabolism; phosphatidylglycerol biosynthesis; phosphatidylglycerol from CDP-diacylglycerol: step 1/2.</text>
</comment>
<protein>
    <recommendedName>
        <fullName evidence="4">CDP-diacylglycerol--glycerol-3-phosphate 3-phosphatidyltransferase</fullName>
        <ecNumber evidence="3">2.7.8.5</ecNumber>
    </recommendedName>
</protein>
<evidence type="ECO:0000256" key="4">
    <source>
        <dbReference type="ARBA" id="ARBA00014944"/>
    </source>
</evidence>
<accession>A0A831X0E2</accession>
<feature type="transmembrane region" description="Helical" evidence="8">
    <location>
        <begin position="73"/>
        <end position="93"/>
    </location>
</feature>
<dbReference type="GO" id="GO:0016020">
    <property type="term" value="C:membrane"/>
    <property type="evidence" value="ECO:0007669"/>
    <property type="project" value="InterPro"/>
</dbReference>
<evidence type="ECO:0000256" key="5">
    <source>
        <dbReference type="ARBA" id="ARBA00022679"/>
    </source>
</evidence>
<dbReference type="EC" id="2.7.8.5" evidence="3"/>
<gene>
    <name evidence="9" type="ORF">ENP34_07415</name>
</gene>
<dbReference type="PROSITE" id="PS00379">
    <property type="entry name" value="CDP_ALCOHOL_P_TRANSF"/>
    <property type="match status" value="1"/>
</dbReference>
<dbReference type="EMBL" id="DSIY01000180">
    <property type="protein sequence ID" value="HEG91254.1"/>
    <property type="molecule type" value="Genomic_DNA"/>
</dbReference>
<evidence type="ECO:0000256" key="3">
    <source>
        <dbReference type="ARBA" id="ARBA00013170"/>
    </source>
</evidence>
<organism evidence="9">
    <name type="scientific">Thermorudis peleae</name>
    <dbReference type="NCBI Taxonomy" id="1382356"/>
    <lineage>
        <taxon>Bacteria</taxon>
        <taxon>Pseudomonadati</taxon>
        <taxon>Thermomicrobiota</taxon>
        <taxon>Thermomicrobia</taxon>
        <taxon>Thermomicrobia incertae sedis</taxon>
        <taxon>Thermorudis</taxon>
    </lineage>
</organism>
<evidence type="ECO:0000256" key="2">
    <source>
        <dbReference type="ARBA" id="ARBA00010441"/>
    </source>
</evidence>
<name>A0A831X0E2_9BACT</name>
<dbReference type="AlphaFoldDB" id="A0A831X0E2"/>